<organism evidence="1">
    <name type="scientific">marine metagenome</name>
    <dbReference type="NCBI Taxonomy" id="408172"/>
    <lineage>
        <taxon>unclassified sequences</taxon>
        <taxon>metagenomes</taxon>
        <taxon>ecological metagenomes</taxon>
    </lineage>
</organism>
<dbReference type="EMBL" id="UINC01203174">
    <property type="protein sequence ID" value="SVE23307.1"/>
    <property type="molecule type" value="Genomic_DNA"/>
</dbReference>
<evidence type="ECO:0000313" key="1">
    <source>
        <dbReference type="EMBL" id="SVE23307.1"/>
    </source>
</evidence>
<name>A0A383BT51_9ZZZZ</name>
<sequence length="27" mass="3157">RCLPHLSMCTIMKRPATYSSAARRRLH</sequence>
<proteinExistence type="predicted"/>
<feature type="non-terminal residue" evidence="1">
    <location>
        <position position="27"/>
    </location>
</feature>
<feature type="non-terminal residue" evidence="1">
    <location>
        <position position="1"/>
    </location>
</feature>
<gene>
    <name evidence="1" type="ORF">METZ01_LOCUS476161</name>
</gene>
<protein>
    <submittedName>
        <fullName evidence="1">Uncharacterized protein</fullName>
    </submittedName>
</protein>
<accession>A0A383BT51</accession>
<dbReference type="AlphaFoldDB" id="A0A383BT51"/>
<reference evidence="1" key="1">
    <citation type="submission" date="2018-05" db="EMBL/GenBank/DDBJ databases">
        <authorList>
            <person name="Lanie J.A."/>
            <person name="Ng W.-L."/>
            <person name="Kazmierczak K.M."/>
            <person name="Andrzejewski T.M."/>
            <person name="Davidsen T.M."/>
            <person name="Wayne K.J."/>
            <person name="Tettelin H."/>
            <person name="Glass J.I."/>
            <person name="Rusch D."/>
            <person name="Podicherti R."/>
            <person name="Tsui H.-C.T."/>
            <person name="Winkler M.E."/>
        </authorList>
    </citation>
    <scope>NUCLEOTIDE SEQUENCE</scope>
</reference>